<dbReference type="SUPFAM" id="SSF52540">
    <property type="entry name" value="P-loop containing nucleoside triphosphate hydrolases"/>
    <property type="match status" value="1"/>
</dbReference>
<evidence type="ECO:0000256" key="3">
    <source>
        <dbReference type="ARBA" id="ARBA00022741"/>
    </source>
</evidence>
<keyword evidence="1" id="KW-0813">Transport</keyword>
<dbReference type="OrthoDB" id="5298774at2"/>
<feature type="domain" description="ABC transporter" evidence="5">
    <location>
        <begin position="11"/>
        <end position="241"/>
    </location>
</feature>
<keyword evidence="7" id="KW-1185">Reference proteome</keyword>
<protein>
    <submittedName>
        <fullName evidence="6">ABC transporter ATP-binding protein</fullName>
    </submittedName>
</protein>
<gene>
    <name evidence="6" type="ORF">FXN63_01965</name>
</gene>
<dbReference type="InterPro" id="IPR003439">
    <property type="entry name" value="ABC_transporter-like_ATP-bd"/>
</dbReference>
<keyword evidence="2" id="KW-0472">Membrane</keyword>
<evidence type="ECO:0000256" key="1">
    <source>
        <dbReference type="ARBA" id="ARBA00022448"/>
    </source>
</evidence>
<dbReference type="InterPro" id="IPR017871">
    <property type="entry name" value="ABC_transporter-like_CS"/>
</dbReference>
<evidence type="ECO:0000313" key="6">
    <source>
        <dbReference type="EMBL" id="QEI04745.1"/>
    </source>
</evidence>
<dbReference type="GO" id="GO:0015697">
    <property type="term" value="P:quaternary ammonium group transport"/>
    <property type="evidence" value="ECO:0007669"/>
    <property type="project" value="UniProtKB-ARBA"/>
</dbReference>
<dbReference type="PANTHER" id="PTHR42781">
    <property type="entry name" value="SPERMIDINE/PUTRESCINE IMPORT ATP-BINDING PROTEIN POTA"/>
    <property type="match status" value="1"/>
</dbReference>
<dbReference type="GO" id="GO:0043190">
    <property type="term" value="C:ATP-binding cassette (ABC) transporter complex"/>
    <property type="evidence" value="ECO:0007669"/>
    <property type="project" value="InterPro"/>
</dbReference>
<dbReference type="AlphaFoldDB" id="A0A5C0ARY0"/>
<dbReference type="Gene3D" id="2.40.50.100">
    <property type="match status" value="1"/>
</dbReference>
<dbReference type="GO" id="GO:0016887">
    <property type="term" value="F:ATP hydrolysis activity"/>
    <property type="evidence" value="ECO:0007669"/>
    <property type="project" value="InterPro"/>
</dbReference>
<dbReference type="RefSeq" id="WP_148812346.1">
    <property type="nucleotide sequence ID" value="NZ_CP043046.1"/>
</dbReference>
<dbReference type="Proteomes" id="UP000325161">
    <property type="component" value="Chromosome"/>
</dbReference>
<dbReference type="SUPFAM" id="SSF50331">
    <property type="entry name" value="MOP-like"/>
    <property type="match status" value="1"/>
</dbReference>
<dbReference type="Gene3D" id="3.40.50.300">
    <property type="entry name" value="P-loop containing nucleotide triphosphate hydrolases"/>
    <property type="match status" value="1"/>
</dbReference>
<dbReference type="PROSITE" id="PS50893">
    <property type="entry name" value="ABC_TRANSPORTER_2"/>
    <property type="match status" value="1"/>
</dbReference>
<organism evidence="6 7">
    <name type="scientific">Pigmentiphaga aceris</name>
    <dbReference type="NCBI Taxonomy" id="1940612"/>
    <lineage>
        <taxon>Bacteria</taxon>
        <taxon>Pseudomonadati</taxon>
        <taxon>Pseudomonadota</taxon>
        <taxon>Betaproteobacteria</taxon>
        <taxon>Burkholderiales</taxon>
        <taxon>Alcaligenaceae</taxon>
        <taxon>Pigmentiphaga</taxon>
    </lineage>
</organism>
<dbReference type="PROSITE" id="PS00211">
    <property type="entry name" value="ABC_TRANSPORTER_1"/>
    <property type="match status" value="1"/>
</dbReference>
<dbReference type="GO" id="GO:0022857">
    <property type="term" value="F:transmembrane transporter activity"/>
    <property type="evidence" value="ECO:0007669"/>
    <property type="project" value="InterPro"/>
</dbReference>
<dbReference type="SMART" id="SM00382">
    <property type="entry name" value="AAA"/>
    <property type="match status" value="1"/>
</dbReference>
<dbReference type="EMBL" id="CP043046">
    <property type="protein sequence ID" value="QEI04745.1"/>
    <property type="molecule type" value="Genomic_DNA"/>
</dbReference>
<dbReference type="Pfam" id="PF00005">
    <property type="entry name" value="ABC_tran"/>
    <property type="match status" value="1"/>
</dbReference>
<keyword evidence="3" id="KW-0547">Nucleotide-binding</keyword>
<dbReference type="InterPro" id="IPR050093">
    <property type="entry name" value="ABC_SmlMolc_Importer"/>
</dbReference>
<evidence type="ECO:0000259" key="5">
    <source>
        <dbReference type="PROSITE" id="PS50893"/>
    </source>
</evidence>
<name>A0A5C0ARY0_9BURK</name>
<dbReference type="KEGG" id="pacr:FXN63_01965"/>
<accession>A0A5C0ARY0</accession>
<reference evidence="6 7" key="1">
    <citation type="submission" date="2019-08" db="EMBL/GenBank/DDBJ databases">
        <title>Amphibian skin-associated Pigmentiphaga: genome sequence and occurrence across geography and hosts.</title>
        <authorList>
            <person name="Bletz M.C."/>
            <person name="Bunk B."/>
            <person name="Sproeer C."/>
            <person name="Biwer P."/>
            <person name="Reiter S."/>
            <person name="Rabemananjara F.C.E."/>
            <person name="Schulz S."/>
            <person name="Overmann J."/>
            <person name="Vences M."/>
        </authorList>
    </citation>
    <scope>NUCLEOTIDE SEQUENCE [LARGE SCALE GENOMIC DNA]</scope>
    <source>
        <strain evidence="6 7">Mada1488</strain>
    </source>
</reference>
<dbReference type="GO" id="GO:0005524">
    <property type="term" value="F:ATP binding"/>
    <property type="evidence" value="ECO:0007669"/>
    <property type="project" value="UniProtKB-KW"/>
</dbReference>
<keyword evidence="4 6" id="KW-0067">ATP-binding</keyword>
<keyword evidence="2" id="KW-1003">Cell membrane</keyword>
<dbReference type="InterPro" id="IPR027417">
    <property type="entry name" value="P-loop_NTPase"/>
</dbReference>
<dbReference type="Pfam" id="PF08402">
    <property type="entry name" value="TOBE_2"/>
    <property type="match status" value="1"/>
</dbReference>
<dbReference type="InterPro" id="IPR008995">
    <property type="entry name" value="Mo/tungstate-bd_C_term_dom"/>
</dbReference>
<dbReference type="PANTHER" id="PTHR42781:SF4">
    <property type="entry name" value="SPERMIDINE_PUTRESCINE IMPORT ATP-BINDING PROTEIN POTA"/>
    <property type="match status" value="1"/>
</dbReference>
<evidence type="ECO:0000256" key="2">
    <source>
        <dbReference type="ARBA" id="ARBA00022475"/>
    </source>
</evidence>
<evidence type="ECO:0000256" key="4">
    <source>
        <dbReference type="ARBA" id="ARBA00022840"/>
    </source>
</evidence>
<dbReference type="InterPro" id="IPR013611">
    <property type="entry name" value="Transp-assoc_OB_typ2"/>
</dbReference>
<sequence>MASQATNDAAIVFAGVGKNYGGATALHPIDLSVRRGEFLSLLGPSGSGKSTILNLIAGAVAPTSGRVMIDGQDVSNKPARERGLGMVFQNYALLPHLNVFDNVAFPLRIRGASKDEVQKKVTEALDRVGLRGYEQRKPREMSGGQQQRVGIARCIVYAPKIILMDEPLGALDKKLRGQLQDEIKRLHRELGTTLVYVTHDQEEALNLSDRVCLMSGGKIAQHGTPDELYFEPASEFVADFVGESNLFKGKLGADGVVTTDTGLAIKVQGPKGHAAGAQVKVLVRPEKVCVGEGAGADNGARGVVQSVSFVGGTTRFEIQTERGAKVLVTGISERSAGRIAIGDQVAVNWAAQDSVVLAQE</sequence>
<dbReference type="InterPro" id="IPR003593">
    <property type="entry name" value="AAA+_ATPase"/>
</dbReference>
<evidence type="ECO:0000313" key="7">
    <source>
        <dbReference type="Proteomes" id="UP000325161"/>
    </source>
</evidence>
<dbReference type="FunFam" id="3.40.50.300:FF:000425">
    <property type="entry name" value="Probable ABC transporter, ATP-binding subunit"/>
    <property type="match status" value="1"/>
</dbReference>
<proteinExistence type="predicted"/>